<keyword evidence="3" id="KW-1185">Reference proteome</keyword>
<evidence type="ECO:0000313" key="3">
    <source>
        <dbReference type="Proteomes" id="UP000192140"/>
    </source>
</evidence>
<gene>
    <name evidence="2" type="ORF">AGR7A_Cc290076</name>
</gene>
<dbReference type="EMBL" id="FCNP01000022">
    <property type="protein sequence ID" value="CVI56319.1"/>
    <property type="molecule type" value="Genomic_DNA"/>
</dbReference>
<proteinExistence type="predicted"/>
<feature type="region of interest" description="Disordered" evidence="1">
    <location>
        <begin position="1"/>
        <end position="26"/>
    </location>
</feature>
<reference evidence="2" key="1">
    <citation type="submission" date="2016-01" db="EMBL/GenBank/DDBJ databases">
        <authorList>
            <person name="Regsiter A."/>
            <person name="william w."/>
        </authorList>
    </citation>
    <scope>NUCLEOTIDE SEQUENCE</scope>
    <source>
        <strain evidence="2">NCPPB 1641</strain>
    </source>
</reference>
<protein>
    <submittedName>
        <fullName evidence="2">Uncharacterized protein</fullName>
    </submittedName>
</protein>
<organism evidence="2 3">
    <name type="scientific">Agrobacterium deltaense NCPPB 1641</name>
    <dbReference type="NCBI Taxonomy" id="1183425"/>
    <lineage>
        <taxon>Bacteria</taxon>
        <taxon>Pseudomonadati</taxon>
        <taxon>Pseudomonadota</taxon>
        <taxon>Alphaproteobacteria</taxon>
        <taxon>Hyphomicrobiales</taxon>
        <taxon>Rhizobiaceae</taxon>
        <taxon>Rhizobium/Agrobacterium group</taxon>
        <taxon>Agrobacterium</taxon>
    </lineage>
</organism>
<sequence>MRMRTESAIEKASPISTSMTGMGRKRTQRIATMPSAKPMSRVLGLTLGREMTGGCAINSSCLFMRRATEKPSHGSVATVFEKRTQFGPMLSAYP</sequence>
<accession>A0A1S7TNZ6</accession>
<dbReference type="Proteomes" id="UP000192140">
    <property type="component" value="Unassembled WGS sequence"/>
</dbReference>
<dbReference type="AlphaFoldDB" id="A0A1S7TNZ6"/>
<name>A0A1S7TNZ6_9HYPH</name>
<comment type="caution">
    <text evidence="2">The sequence shown here is derived from an EMBL/GenBank/DDBJ whole genome shotgun (WGS) entry which is preliminary data.</text>
</comment>
<evidence type="ECO:0000313" key="2">
    <source>
        <dbReference type="EMBL" id="CVI56319.1"/>
    </source>
</evidence>
<evidence type="ECO:0000256" key="1">
    <source>
        <dbReference type="SAM" id="MobiDB-lite"/>
    </source>
</evidence>